<organism evidence="4 5">
    <name type="scientific">Candidatus Onthocola gallistercoris</name>
    <dbReference type="NCBI Taxonomy" id="2840876"/>
    <lineage>
        <taxon>Bacteria</taxon>
        <taxon>Bacillati</taxon>
        <taxon>Bacillota</taxon>
        <taxon>Bacilli</taxon>
        <taxon>Candidatus Onthocola</taxon>
    </lineage>
</organism>
<evidence type="ECO:0000313" key="5">
    <source>
        <dbReference type="Proteomes" id="UP000824164"/>
    </source>
</evidence>
<dbReference type="InterPro" id="IPR001647">
    <property type="entry name" value="HTH_TetR"/>
</dbReference>
<dbReference type="AlphaFoldDB" id="A0A9D1HEK8"/>
<feature type="domain" description="HTH tetR-type" evidence="3">
    <location>
        <begin position="17"/>
        <end position="77"/>
    </location>
</feature>
<name>A0A9D1HEK8_9FIRM</name>
<dbReference type="InterPro" id="IPR009057">
    <property type="entry name" value="Homeodomain-like_sf"/>
</dbReference>
<evidence type="ECO:0000259" key="3">
    <source>
        <dbReference type="PROSITE" id="PS50977"/>
    </source>
</evidence>
<proteinExistence type="predicted"/>
<comment type="caution">
    <text evidence="4">The sequence shown here is derived from an EMBL/GenBank/DDBJ whole genome shotgun (WGS) entry which is preliminary data.</text>
</comment>
<dbReference type="PROSITE" id="PS50977">
    <property type="entry name" value="HTH_TETR_2"/>
    <property type="match status" value="1"/>
</dbReference>
<dbReference type="SUPFAM" id="SSF46689">
    <property type="entry name" value="Homeodomain-like"/>
    <property type="match status" value="1"/>
</dbReference>
<dbReference type="Gene3D" id="1.10.357.10">
    <property type="entry name" value="Tetracycline Repressor, domain 2"/>
    <property type="match status" value="1"/>
</dbReference>
<dbReference type="Pfam" id="PF14278">
    <property type="entry name" value="TetR_C_8"/>
    <property type="match status" value="1"/>
</dbReference>
<dbReference type="PANTHER" id="PTHR43479">
    <property type="entry name" value="ACREF/ENVCD OPERON REPRESSOR-RELATED"/>
    <property type="match status" value="1"/>
</dbReference>
<dbReference type="Pfam" id="PF00440">
    <property type="entry name" value="TetR_N"/>
    <property type="match status" value="1"/>
</dbReference>
<dbReference type="GO" id="GO:0003677">
    <property type="term" value="F:DNA binding"/>
    <property type="evidence" value="ECO:0007669"/>
    <property type="project" value="UniProtKB-UniRule"/>
</dbReference>
<dbReference type="Proteomes" id="UP000824164">
    <property type="component" value="Unassembled WGS sequence"/>
</dbReference>
<gene>
    <name evidence="4" type="ORF">IAB63_00845</name>
</gene>
<dbReference type="InterPro" id="IPR050624">
    <property type="entry name" value="HTH-type_Tx_Regulator"/>
</dbReference>
<sequence length="198" mass="23244">MALYDDASGRRAAVRNESTRYRLAQAMKICMQKKSVDDITVKNIVEQCGVTRQTFYRNFQDKYDLVNWYFDKLLHRSFEHMGQGKTINEGLERKFGYIRQERAFFAAGFRSDDRNSLKEHDFELIFQFYIHLLEEKSGRSLSKEMAFLLEFYCRGSVDMTVKWVLCGMKESPEYLAQALVKALPVPLFKLADQMGLLR</sequence>
<dbReference type="PANTHER" id="PTHR43479:SF7">
    <property type="entry name" value="TETR-FAMILY TRANSCRIPTIONAL REGULATOR"/>
    <property type="match status" value="1"/>
</dbReference>
<accession>A0A9D1HEK8</accession>
<evidence type="ECO:0000256" key="1">
    <source>
        <dbReference type="ARBA" id="ARBA00023125"/>
    </source>
</evidence>
<protein>
    <submittedName>
        <fullName evidence="4">TetR/AcrR family transcriptional regulator C-terminal domain-containing protein</fullName>
    </submittedName>
</protein>
<feature type="DNA-binding region" description="H-T-H motif" evidence="2">
    <location>
        <begin position="40"/>
        <end position="59"/>
    </location>
</feature>
<dbReference type="EMBL" id="DVLT01000004">
    <property type="protein sequence ID" value="HIU01784.1"/>
    <property type="molecule type" value="Genomic_DNA"/>
</dbReference>
<evidence type="ECO:0000256" key="2">
    <source>
        <dbReference type="PROSITE-ProRule" id="PRU00335"/>
    </source>
</evidence>
<evidence type="ECO:0000313" key="4">
    <source>
        <dbReference type="EMBL" id="HIU01784.1"/>
    </source>
</evidence>
<reference evidence="4" key="1">
    <citation type="submission" date="2020-10" db="EMBL/GenBank/DDBJ databases">
        <authorList>
            <person name="Gilroy R."/>
        </authorList>
    </citation>
    <scope>NUCLEOTIDE SEQUENCE</scope>
    <source>
        <strain evidence="4">CHK187-14744</strain>
    </source>
</reference>
<dbReference type="InterPro" id="IPR039532">
    <property type="entry name" value="TetR_C_Firmicutes"/>
</dbReference>
<keyword evidence="1 2" id="KW-0238">DNA-binding</keyword>
<reference evidence="4" key="2">
    <citation type="journal article" date="2021" name="PeerJ">
        <title>Extensive microbial diversity within the chicken gut microbiome revealed by metagenomics and culture.</title>
        <authorList>
            <person name="Gilroy R."/>
            <person name="Ravi A."/>
            <person name="Getino M."/>
            <person name="Pursley I."/>
            <person name="Horton D.L."/>
            <person name="Alikhan N.F."/>
            <person name="Baker D."/>
            <person name="Gharbi K."/>
            <person name="Hall N."/>
            <person name="Watson M."/>
            <person name="Adriaenssens E.M."/>
            <person name="Foster-Nyarko E."/>
            <person name="Jarju S."/>
            <person name="Secka A."/>
            <person name="Antonio M."/>
            <person name="Oren A."/>
            <person name="Chaudhuri R.R."/>
            <person name="La Ragione R."/>
            <person name="Hildebrand F."/>
            <person name="Pallen M.J."/>
        </authorList>
    </citation>
    <scope>NUCLEOTIDE SEQUENCE</scope>
    <source>
        <strain evidence="4">CHK187-14744</strain>
    </source>
</reference>